<gene>
    <name evidence="5" type="ORF">HC031_22430</name>
</gene>
<dbReference type="GO" id="GO:0008233">
    <property type="term" value="F:peptidase activity"/>
    <property type="evidence" value="ECO:0007669"/>
    <property type="project" value="UniProtKB-KW"/>
</dbReference>
<dbReference type="GO" id="GO:0006508">
    <property type="term" value="P:proteolysis"/>
    <property type="evidence" value="ECO:0007669"/>
    <property type="project" value="UniProtKB-KW"/>
</dbReference>
<sequence length="152" mass="16135">MIVIGVGNSYRRDDGVGPYVVERLRERGVPDEVLAVSDGETTELIDLWDGEDLAVVVDAVRAAPTHPGRIHHLAVADPPAERCRAAHGLDLGEAVELARVLGRLPRRLALYTVEATDIDYGVGLTPAVIEAAGRLTDEIAHLVQASASADTG</sequence>
<comment type="similarity">
    <text evidence="1">Belongs to the peptidase A31 family.</text>
</comment>
<name>A0ABX0Y359_9ACTN</name>
<evidence type="ECO:0000256" key="3">
    <source>
        <dbReference type="ARBA" id="ARBA00022750"/>
    </source>
</evidence>
<dbReference type="Pfam" id="PF01750">
    <property type="entry name" value="HycI"/>
    <property type="match status" value="1"/>
</dbReference>
<dbReference type="PRINTS" id="PR00446">
    <property type="entry name" value="HYDRGNUPTAKE"/>
</dbReference>
<evidence type="ECO:0000256" key="1">
    <source>
        <dbReference type="ARBA" id="ARBA00006814"/>
    </source>
</evidence>
<dbReference type="RefSeq" id="WP_167927356.1">
    <property type="nucleotide sequence ID" value="NZ_JAATVY010000018.1"/>
</dbReference>
<organism evidence="5 6">
    <name type="scientific">Planosporangium thailandense</name>
    <dbReference type="NCBI Taxonomy" id="765197"/>
    <lineage>
        <taxon>Bacteria</taxon>
        <taxon>Bacillati</taxon>
        <taxon>Actinomycetota</taxon>
        <taxon>Actinomycetes</taxon>
        <taxon>Micromonosporales</taxon>
        <taxon>Micromonosporaceae</taxon>
        <taxon>Planosporangium</taxon>
    </lineage>
</organism>
<evidence type="ECO:0000256" key="4">
    <source>
        <dbReference type="ARBA" id="ARBA00022801"/>
    </source>
</evidence>
<dbReference type="NCBIfam" id="TIGR00072">
    <property type="entry name" value="hydrog_prot"/>
    <property type="match status" value="1"/>
</dbReference>
<dbReference type="PANTHER" id="PTHR30302:SF1">
    <property type="entry name" value="HYDROGENASE 2 MATURATION PROTEASE"/>
    <property type="match status" value="1"/>
</dbReference>
<accession>A0ABX0Y359</accession>
<dbReference type="InterPro" id="IPR023430">
    <property type="entry name" value="Pept_HybD-like_dom_sf"/>
</dbReference>
<dbReference type="InterPro" id="IPR000671">
    <property type="entry name" value="Peptidase_A31"/>
</dbReference>
<dbReference type="SUPFAM" id="SSF53163">
    <property type="entry name" value="HybD-like"/>
    <property type="match status" value="1"/>
</dbReference>
<evidence type="ECO:0000256" key="2">
    <source>
        <dbReference type="ARBA" id="ARBA00022670"/>
    </source>
</evidence>
<dbReference type="CDD" id="cd00518">
    <property type="entry name" value="H2MP"/>
    <property type="match status" value="1"/>
</dbReference>
<dbReference type="Gene3D" id="3.40.50.1450">
    <property type="entry name" value="HybD-like"/>
    <property type="match status" value="1"/>
</dbReference>
<comment type="caution">
    <text evidence="5">The sequence shown here is derived from an EMBL/GenBank/DDBJ whole genome shotgun (WGS) entry which is preliminary data.</text>
</comment>
<keyword evidence="3" id="KW-0064">Aspartyl protease</keyword>
<proteinExistence type="inferred from homology"/>
<protein>
    <submittedName>
        <fullName evidence="5">Hydrogenase maturation protease</fullName>
    </submittedName>
</protein>
<keyword evidence="4" id="KW-0378">Hydrolase</keyword>
<reference evidence="5 6" key="1">
    <citation type="submission" date="2020-03" db="EMBL/GenBank/DDBJ databases">
        <title>WGS of the type strain of Planosporangium spp.</title>
        <authorList>
            <person name="Thawai C."/>
        </authorList>
    </citation>
    <scope>NUCLEOTIDE SEQUENCE [LARGE SCALE GENOMIC DNA]</scope>
    <source>
        <strain evidence="5 6">TBRC 5610</strain>
    </source>
</reference>
<dbReference type="PANTHER" id="PTHR30302">
    <property type="entry name" value="HYDROGENASE 1 MATURATION PROTEASE"/>
    <property type="match status" value="1"/>
</dbReference>
<dbReference type="EMBL" id="JAATVY010000018">
    <property type="protein sequence ID" value="NJC72453.1"/>
    <property type="molecule type" value="Genomic_DNA"/>
</dbReference>
<dbReference type="Proteomes" id="UP000722989">
    <property type="component" value="Unassembled WGS sequence"/>
</dbReference>
<keyword evidence="6" id="KW-1185">Reference proteome</keyword>
<evidence type="ECO:0000313" key="5">
    <source>
        <dbReference type="EMBL" id="NJC72453.1"/>
    </source>
</evidence>
<keyword evidence="2 5" id="KW-0645">Protease</keyword>
<evidence type="ECO:0000313" key="6">
    <source>
        <dbReference type="Proteomes" id="UP000722989"/>
    </source>
</evidence>